<dbReference type="EMBL" id="JACGWV010000001">
    <property type="protein sequence ID" value="MBA8808238.1"/>
    <property type="molecule type" value="Genomic_DNA"/>
</dbReference>
<dbReference type="SUPFAM" id="SSF81648">
    <property type="entry name" value="a domain/subunit of cytochrome bc1 complex (Ubiquinol-cytochrome c reductase)"/>
    <property type="match status" value="1"/>
</dbReference>
<keyword evidence="7" id="KW-0472">Membrane</keyword>
<dbReference type="AlphaFoldDB" id="A0A7W3J8J7"/>
<feature type="transmembrane region" description="Helical" evidence="7">
    <location>
        <begin position="317"/>
        <end position="343"/>
    </location>
</feature>
<gene>
    <name evidence="9" type="ORF">FHX71_002180</name>
</gene>
<feature type="compositionally biased region" description="Low complexity" evidence="6">
    <location>
        <begin position="520"/>
        <end position="543"/>
    </location>
</feature>
<sequence>MPVDRRRRAANRLTTRLRDRVAELGQRRVQLHWSNLFGVVTFTCFVVLAVTGILLSFTYTPSNELVTYTGPYGPLQGATVTEAFASTMRISFEQTGGLLLRQTHHWAALVMPASIIMQLLITFFSGGFRRPRRLSWVLLVAAFVLVLAAGWSGYALPDDMLSGTGLRIVEGVVLSIPFLGTWIAGLMFGGPFPGQIIENLYPLHVAIAPGLLVVVLIARAALTLRDGQARQFRPEPVATLGLRLWPDAAFRALGMMGITGSVLVLLGATATISPVWTYGPASVGEVGAGSQPDWYMGFLDGALRLVPVGWETEWFGWTWTFATLVPLAVVAVYFGLLVAYPYVESWVTQDRKQHHVLDRPRHFPVRTGIGVAGMLFYGVLWGAASADIVSTEFNVSFEAVITTLQVLLLVGPALAFEVTRRVCIGLQRKDREIALHGHETGRIVRMPNGGYAEVHQPTDDAERARLAVVPVPAAPGRTDDAGRLRGAERLRGVLARGFGTGHVIPAAAREQDRGEDRESAGALAPGGASGRGADQASGRAAGRSLERAGRGGAGRRRA</sequence>
<evidence type="ECO:0000259" key="8">
    <source>
        <dbReference type="PROSITE" id="PS51002"/>
    </source>
</evidence>
<evidence type="ECO:0000256" key="2">
    <source>
        <dbReference type="ARBA" id="ARBA00012951"/>
    </source>
</evidence>
<comment type="cofactor">
    <cofactor evidence="1">
        <name>heme</name>
        <dbReference type="ChEBI" id="CHEBI:30413"/>
    </cofactor>
</comment>
<feature type="transmembrane region" description="Helical" evidence="7">
    <location>
        <begin position="168"/>
        <end position="189"/>
    </location>
</feature>
<evidence type="ECO:0000256" key="7">
    <source>
        <dbReference type="SAM" id="Phobius"/>
    </source>
</evidence>
<dbReference type="EC" id="7.1.1.8" evidence="2"/>
<dbReference type="InterPro" id="IPR036150">
    <property type="entry name" value="Cyt_b/b6_C_sf"/>
</dbReference>
<feature type="transmembrane region" description="Helical" evidence="7">
    <location>
        <begin position="396"/>
        <end position="419"/>
    </location>
</feature>
<dbReference type="InterPro" id="IPR027387">
    <property type="entry name" value="Cytb/b6-like_sf"/>
</dbReference>
<dbReference type="InterPro" id="IPR005797">
    <property type="entry name" value="Cyt_b/b6_N"/>
</dbReference>
<dbReference type="Pfam" id="PF13631">
    <property type="entry name" value="Cytochrom_B_N_2"/>
    <property type="match status" value="1"/>
</dbReference>
<feature type="transmembrane region" description="Helical" evidence="7">
    <location>
        <begin position="201"/>
        <end position="222"/>
    </location>
</feature>
<dbReference type="PANTHER" id="PTHR19271:SF16">
    <property type="entry name" value="CYTOCHROME B"/>
    <property type="match status" value="1"/>
</dbReference>
<feature type="region of interest" description="Disordered" evidence="6">
    <location>
        <begin position="504"/>
        <end position="558"/>
    </location>
</feature>
<keyword evidence="7" id="KW-0812">Transmembrane</keyword>
<evidence type="ECO:0000256" key="4">
    <source>
        <dbReference type="ARBA" id="ARBA00029351"/>
    </source>
</evidence>
<feature type="transmembrane region" description="Helical" evidence="7">
    <location>
        <begin position="36"/>
        <end position="59"/>
    </location>
</feature>
<dbReference type="PANTHER" id="PTHR19271">
    <property type="entry name" value="CYTOCHROME B"/>
    <property type="match status" value="1"/>
</dbReference>
<feature type="transmembrane region" description="Helical" evidence="7">
    <location>
        <begin position="363"/>
        <end position="384"/>
    </location>
</feature>
<comment type="caution">
    <text evidence="9">The sequence shown here is derived from an EMBL/GenBank/DDBJ whole genome shotgun (WGS) entry which is preliminary data.</text>
</comment>
<proteinExistence type="predicted"/>
<evidence type="ECO:0000256" key="5">
    <source>
        <dbReference type="ARBA" id="ARBA00029568"/>
    </source>
</evidence>
<name>A0A7W3J8J7_9MICO</name>
<comment type="catalytic activity">
    <reaction evidence="4">
        <text>a quinol + 2 Fe(III)-[cytochrome c](out) = a quinone + 2 Fe(II)-[cytochrome c](out) + 2 H(+)(out)</text>
        <dbReference type="Rhea" id="RHEA:11484"/>
        <dbReference type="Rhea" id="RHEA-COMP:10350"/>
        <dbReference type="Rhea" id="RHEA-COMP:14399"/>
        <dbReference type="ChEBI" id="CHEBI:15378"/>
        <dbReference type="ChEBI" id="CHEBI:24646"/>
        <dbReference type="ChEBI" id="CHEBI:29033"/>
        <dbReference type="ChEBI" id="CHEBI:29034"/>
        <dbReference type="ChEBI" id="CHEBI:132124"/>
        <dbReference type="EC" id="7.1.1.8"/>
    </reaction>
</comment>
<dbReference type="GO" id="GO:0008121">
    <property type="term" value="F:quinol-cytochrome-c reductase activity"/>
    <property type="evidence" value="ECO:0007669"/>
    <property type="project" value="UniProtKB-EC"/>
</dbReference>
<dbReference type="GO" id="GO:0016491">
    <property type="term" value="F:oxidoreductase activity"/>
    <property type="evidence" value="ECO:0007669"/>
    <property type="project" value="InterPro"/>
</dbReference>
<feature type="domain" description="Cytochrome b/b6 N-terminal region profile" evidence="8">
    <location>
        <begin position="1"/>
        <end position="232"/>
    </location>
</feature>
<dbReference type="Proteomes" id="UP000540568">
    <property type="component" value="Unassembled WGS sequence"/>
</dbReference>
<feature type="transmembrane region" description="Helical" evidence="7">
    <location>
        <begin position="134"/>
        <end position="156"/>
    </location>
</feature>
<keyword evidence="7" id="KW-1133">Transmembrane helix</keyword>
<dbReference type="GO" id="GO:0016020">
    <property type="term" value="C:membrane"/>
    <property type="evidence" value="ECO:0007669"/>
    <property type="project" value="InterPro"/>
</dbReference>
<feature type="transmembrane region" description="Helical" evidence="7">
    <location>
        <begin position="106"/>
        <end position="128"/>
    </location>
</feature>
<dbReference type="PROSITE" id="PS51002">
    <property type="entry name" value="CYTB_NTER"/>
    <property type="match status" value="1"/>
</dbReference>
<evidence type="ECO:0000256" key="1">
    <source>
        <dbReference type="ARBA" id="ARBA00001971"/>
    </source>
</evidence>
<dbReference type="SUPFAM" id="SSF81342">
    <property type="entry name" value="Transmembrane di-heme cytochromes"/>
    <property type="match status" value="1"/>
</dbReference>
<evidence type="ECO:0000313" key="10">
    <source>
        <dbReference type="Proteomes" id="UP000540568"/>
    </source>
</evidence>
<evidence type="ECO:0000256" key="3">
    <source>
        <dbReference type="ARBA" id="ARBA00016116"/>
    </source>
</evidence>
<accession>A0A7W3J8J7</accession>
<dbReference type="GO" id="GO:0022904">
    <property type="term" value="P:respiratory electron transport chain"/>
    <property type="evidence" value="ECO:0007669"/>
    <property type="project" value="InterPro"/>
</dbReference>
<evidence type="ECO:0000256" key="6">
    <source>
        <dbReference type="SAM" id="MobiDB-lite"/>
    </source>
</evidence>
<protein>
    <recommendedName>
        <fullName evidence="3">Cytochrome bc1 complex cytochrome b subunit</fullName>
        <ecNumber evidence="2">7.1.1.8</ecNumber>
    </recommendedName>
    <alternativeName>
        <fullName evidence="5">Cytochrome bc1 reductase complex subunit QcrB</fullName>
    </alternativeName>
</protein>
<dbReference type="InterPro" id="IPR016174">
    <property type="entry name" value="Di-haem_cyt_TM"/>
</dbReference>
<evidence type="ECO:0000313" key="9">
    <source>
        <dbReference type="EMBL" id="MBA8808238.1"/>
    </source>
</evidence>
<organism evidence="9 10">
    <name type="scientific">Promicromonospora sukumoe</name>
    <dbReference type="NCBI Taxonomy" id="88382"/>
    <lineage>
        <taxon>Bacteria</taxon>
        <taxon>Bacillati</taxon>
        <taxon>Actinomycetota</taxon>
        <taxon>Actinomycetes</taxon>
        <taxon>Micrococcales</taxon>
        <taxon>Promicromonosporaceae</taxon>
        <taxon>Promicromonospora</taxon>
    </lineage>
</organism>
<feature type="compositionally biased region" description="Basic and acidic residues" evidence="6">
    <location>
        <begin position="509"/>
        <end position="519"/>
    </location>
</feature>
<dbReference type="Gene3D" id="1.20.810.10">
    <property type="entry name" value="Cytochrome Bc1 Complex, Chain C"/>
    <property type="match status" value="1"/>
</dbReference>
<reference evidence="9 10" key="1">
    <citation type="submission" date="2020-07" db="EMBL/GenBank/DDBJ databases">
        <title>Sequencing the genomes of 1000 actinobacteria strains.</title>
        <authorList>
            <person name="Klenk H.-P."/>
        </authorList>
    </citation>
    <scope>NUCLEOTIDE SEQUENCE [LARGE SCALE GENOMIC DNA]</scope>
    <source>
        <strain evidence="9 10">DSM 44121</strain>
    </source>
</reference>
<keyword evidence="10" id="KW-1185">Reference proteome</keyword>
<dbReference type="RefSeq" id="WP_246402515.1">
    <property type="nucleotide sequence ID" value="NZ_BAAATF010000003.1"/>
</dbReference>